<organism evidence="2 3">
    <name type="scientific">Dermatophagoides pteronyssinus</name>
    <name type="common">European house dust mite</name>
    <dbReference type="NCBI Taxonomy" id="6956"/>
    <lineage>
        <taxon>Eukaryota</taxon>
        <taxon>Metazoa</taxon>
        <taxon>Ecdysozoa</taxon>
        <taxon>Arthropoda</taxon>
        <taxon>Chelicerata</taxon>
        <taxon>Arachnida</taxon>
        <taxon>Acari</taxon>
        <taxon>Acariformes</taxon>
        <taxon>Sarcoptiformes</taxon>
        <taxon>Astigmata</taxon>
        <taxon>Psoroptidia</taxon>
        <taxon>Analgoidea</taxon>
        <taxon>Pyroglyphidae</taxon>
        <taxon>Dermatophagoidinae</taxon>
        <taxon>Dermatophagoides</taxon>
    </lineage>
</organism>
<proteinExistence type="predicted"/>
<evidence type="ECO:0000313" key="2">
    <source>
        <dbReference type="EMBL" id="KAH9421703.1"/>
    </source>
</evidence>
<reference evidence="2 3" key="2">
    <citation type="journal article" date="2022" name="Mol. Biol. Evol.">
        <title>Comparative Genomics Reveals Insights into the Divergent Evolution of Astigmatic Mites and Household Pest Adaptations.</title>
        <authorList>
            <person name="Xiong Q."/>
            <person name="Wan A.T."/>
            <person name="Liu X."/>
            <person name="Fung C.S."/>
            <person name="Xiao X."/>
            <person name="Malainual N."/>
            <person name="Hou J."/>
            <person name="Wang L."/>
            <person name="Wang M."/>
            <person name="Yang K.Y."/>
            <person name="Cui Y."/>
            <person name="Leung E.L."/>
            <person name="Nong W."/>
            <person name="Shin S.K."/>
            <person name="Au S.W."/>
            <person name="Jeong K.Y."/>
            <person name="Chew F.T."/>
            <person name="Hui J.H."/>
            <person name="Leung T.F."/>
            <person name="Tungtrongchitr A."/>
            <person name="Zhong N."/>
            <person name="Liu Z."/>
            <person name="Tsui S.K."/>
        </authorList>
    </citation>
    <scope>NUCLEOTIDE SEQUENCE [LARGE SCALE GENOMIC DNA]</scope>
    <source>
        <strain evidence="2">Derp</strain>
    </source>
</reference>
<protein>
    <submittedName>
        <fullName evidence="2">Uncharacterized protein</fullName>
    </submittedName>
</protein>
<evidence type="ECO:0000313" key="3">
    <source>
        <dbReference type="Proteomes" id="UP000887458"/>
    </source>
</evidence>
<reference evidence="2 3" key="1">
    <citation type="journal article" date="2018" name="J. Allergy Clin. Immunol.">
        <title>High-quality assembly of Dermatophagoides pteronyssinus genome and transcriptome reveals a wide range of novel allergens.</title>
        <authorList>
            <person name="Liu X.Y."/>
            <person name="Yang K.Y."/>
            <person name="Wang M.Q."/>
            <person name="Kwok J.S."/>
            <person name="Zeng X."/>
            <person name="Yang Z."/>
            <person name="Xiao X.J."/>
            <person name="Lau C.P."/>
            <person name="Li Y."/>
            <person name="Huang Z.M."/>
            <person name="Ba J.G."/>
            <person name="Yim A.K."/>
            <person name="Ouyang C.Y."/>
            <person name="Ngai S.M."/>
            <person name="Chan T.F."/>
            <person name="Leung E.L."/>
            <person name="Liu L."/>
            <person name="Liu Z.G."/>
            <person name="Tsui S.K."/>
        </authorList>
    </citation>
    <scope>NUCLEOTIDE SEQUENCE [LARGE SCALE GENOMIC DNA]</scope>
    <source>
        <strain evidence="2">Derp</strain>
    </source>
</reference>
<feature type="compositionally biased region" description="Basic and acidic residues" evidence="1">
    <location>
        <begin position="79"/>
        <end position="96"/>
    </location>
</feature>
<dbReference type="Proteomes" id="UP000887458">
    <property type="component" value="Unassembled WGS sequence"/>
</dbReference>
<name>A0ABQ8JGI2_DERPT</name>
<feature type="compositionally biased region" description="Acidic residues" evidence="1">
    <location>
        <begin position="37"/>
        <end position="48"/>
    </location>
</feature>
<feature type="compositionally biased region" description="Basic and acidic residues" evidence="1">
    <location>
        <begin position="183"/>
        <end position="192"/>
    </location>
</feature>
<feature type="compositionally biased region" description="Polar residues" evidence="1">
    <location>
        <begin position="169"/>
        <end position="181"/>
    </location>
</feature>
<accession>A0ABQ8JGI2</accession>
<evidence type="ECO:0000256" key="1">
    <source>
        <dbReference type="SAM" id="MobiDB-lite"/>
    </source>
</evidence>
<dbReference type="EMBL" id="NJHN03000037">
    <property type="protein sequence ID" value="KAH9421703.1"/>
    <property type="molecule type" value="Genomic_DNA"/>
</dbReference>
<keyword evidence="3" id="KW-1185">Reference proteome</keyword>
<feature type="compositionally biased region" description="Polar residues" evidence="1">
    <location>
        <begin position="1"/>
        <end position="17"/>
    </location>
</feature>
<comment type="caution">
    <text evidence="2">The sequence shown here is derived from an EMBL/GenBank/DDBJ whole genome shotgun (WGS) entry which is preliminary data.</text>
</comment>
<feature type="region of interest" description="Disordered" evidence="1">
    <location>
        <begin position="169"/>
        <end position="245"/>
    </location>
</feature>
<feature type="compositionally biased region" description="Basic and acidic residues" evidence="1">
    <location>
        <begin position="18"/>
        <end position="36"/>
    </location>
</feature>
<gene>
    <name evidence="2" type="ORF">DERP_001990</name>
</gene>
<sequence>MASNKSKTSTIIINERSTSPRERIIPIRVENQRKNDDYDDDDYSDENIDSFHRRQDDSVDEKRKNVKVIKVSQGTQQDDDNHHKDYAVRITDDRPQNKSIDPNRSSSMKKTKKPDTSSSSDSSSDSDIDVDDHKRQKRKSTKSNLLSLDKGERKHSIEIINTTIEGLEGSTGQQVKTSFKKQSGREKNRNRSDINNNTAITIQPGKSILKASSPPPQPIASSTPIPSERPISPSNVIRKKPSTGSRCKSWLCSPFAVCCACAPFECEWCNCCYWKCYRCQQCFCQCCNQKCC</sequence>
<feature type="region of interest" description="Disordered" evidence="1">
    <location>
        <begin position="1"/>
        <end position="148"/>
    </location>
</feature>
<feature type="compositionally biased region" description="Basic and acidic residues" evidence="1">
    <location>
        <begin position="49"/>
        <end position="63"/>
    </location>
</feature>